<name>A0A9P7XWB8_9FUNG</name>
<reference evidence="2" key="1">
    <citation type="submission" date="2021-06" db="EMBL/GenBank/DDBJ databases">
        <title>Genome Sequence of Mortierella hyaline Strain SCG-10, a Cold-Adapted, Nitrate-Reducing Fungus Isolated from Soil in Minnesota, USA.</title>
        <authorList>
            <person name="Aldossari N."/>
        </authorList>
    </citation>
    <scope>NUCLEOTIDE SEQUENCE</scope>
    <source>
        <strain evidence="2">SCG-10</strain>
    </source>
</reference>
<evidence type="ECO:0000313" key="3">
    <source>
        <dbReference type="Proteomes" id="UP000707451"/>
    </source>
</evidence>
<gene>
    <name evidence="2" type="ORF">KI688_012828</name>
</gene>
<dbReference type="EMBL" id="JAHRHY010000009">
    <property type="protein sequence ID" value="KAG9066916.1"/>
    <property type="molecule type" value="Genomic_DNA"/>
</dbReference>
<evidence type="ECO:0000256" key="1">
    <source>
        <dbReference type="SAM" id="MobiDB-lite"/>
    </source>
</evidence>
<feature type="compositionally biased region" description="Polar residues" evidence="1">
    <location>
        <begin position="64"/>
        <end position="78"/>
    </location>
</feature>
<dbReference type="Proteomes" id="UP000707451">
    <property type="component" value="Unassembled WGS sequence"/>
</dbReference>
<feature type="region of interest" description="Disordered" evidence="1">
    <location>
        <begin position="1"/>
        <end position="26"/>
    </location>
</feature>
<protein>
    <submittedName>
        <fullName evidence="2">Uncharacterized protein</fullName>
    </submittedName>
</protein>
<proteinExistence type="predicted"/>
<keyword evidence="3" id="KW-1185">Reference proteome</keyword>
<sequence length="152" mass="16987">MHHRDPVQGLKPPQPPNTRNEHSPRQRTALLLAIVIVNSTPLGTSVLDRLGQIIQDREQEQQRCTDATKSQQATTFLQQDKDEEGVDKDGGGGGHRDDFSPDRTRSPSPRLAEKRQQQQQQTQQLGFGGSTAGGRDQAWKLREKLLEMGKKS</sequence>
<feature type="region of interest" description="Disordered" evidence="1">
    <location>
        <begin position="58"/>
        <end position="136"/>
    </location>
</feature>
<feature type="compositionally biased region" description="Basic and acidic residues" evidence="1">
    <location>
        <begin position="87"/>
        <end position="116"/>
    </location>
</feature>
<comment type="caution">
    <text evidence="2">The sequence shown here is derived from an EMBL/GenBank/DDBJ whole genome shotgun (WGS) entry which is preliminary data.</text>
</comment>
<evidence type="ECO:0000313" key="2">
    <source>
        <dbReference type="EMBL" id="KAG9066916.1"/>
    </source>
</evidence>
<accession>A0A9P7XWB8</accession>
<organism evidence="2 3">
    <name type="scientific">Linnemannia hyalina</name>
    <dbReference type="NCBI Taxonomy" id="64524"/>
    <lineage>
        <taxon>Eukaryota</taxon>
        <taxon>Fungi</taxon>
        <taxon>Fungi incertae sedis</taxon>
        <taxon>Mucoromycota</taxon>
        <taxon>Mortierellomycotina</taxon>
        <taxon>Mortierellomycetes</taxon>
        <taxon>Mortierellales</taxon>
        <taxon>Mortierellaceae</taxon>
        <taxon>Linnemannia</taxon>
    </lineage>
</organism>
<dbReference type="AlphaFoldDB" id="A0A9P7XWB8"/>